<name>A0ABU0TGK5_9FLAO</name>
<keyword evidence="2" id="KW-1185">Reference proteome</keyword>
<evidence type="ECO:0000313" key="1">
    <source>
        <dbReference type="EMBL" id="MDQ1095268.1"/>
    </source>
</evidence>
<dbReference type="EMBL" id="JAUTAL010000001">
    <property type="protein sequence ID" value="MDQ1095268.1"/>
    <property type="molecule type" value="Genomic_DNA"/>
</dbReference>
<evidence type="ECO:0008006" key="3">
    <source>
        <dbReference type="Google" id="ProtNLM"/>
    </source>
</evidence>
<sequence length="116" mass="13410">MLNMKTFICLLRTEPERLTQTQIEKLGSLWKMFISRMIQNNQLLEIDIFREPGAVIREDHRPFFGYYSDEYKTSVTGFIKISCENLEAAIALCNIMPTISAGGTIEVRELQEAKIF</sequence>
<dbReference type="Gene3D" id="3.30.70.1060">
    <property type="entry name" value="Dimeric alpha+beta barrel"/>
    <property type="match status" value="1"/>
</dbReference>
<gene>
    <name evidence="1" type="ORF">QE404_000415</name>
</gene>
<evidence type="ECO:0000313" key="2">
    <source>
        <dbReference type="Proteomes" id="UP001225072"/>
    </source>
</evidence>
<protein>
    <recommendedName>
        <fullName evidence="3">YCII-related domain-containing protein</fullName>
    </recommendedName>
</protein>
<dbReference type="Proteomes" id="UP001225072">
    <property type="component" value="Unassembled WGS sequence"/>
</dbReference>
<comment type="caution">
    <text evidence="1">The sequence shown here is derived from an EMBL/GenBank/DDBJ whole genome shotgun (WGS) entry which is preliminary data.</text>
</comment>
<reference evidence="1 2" key="1">
    <citation type="submission" date="2023-07" db="EMBL/GenBank/DDBJ databases">
        <title>Functional and genomic diversity of the sorghum phyllosphere microbiome.</title>
        <authorList>
            <person name="Shade A."/>
        </authorList>
    </citation>
    <scope>NUCLEOTIDE SEQUENCE [LARGE SCALE GENOMIC DNA]</scope>
    <source>
        <strain evidence="1 2">SORGH_AS_1064</strain>
    </source>
</reference>
<accession>A0ABU0TGK5</accession>
<proteinExistence type="predicted"/>
<organism evidence="1 2">
    <name type="scientific">Chryseobacterium camelliae</name>
    <dbReference type="NCBI Taxonomy" id="1265445"/>
    <lineage>
        <taxon>Bacteria</taxon>
        <taxon>Pseudomonadati</taxon>
        <taxon>Bacteroidota</taxon>
        <taxon>Flavobacteriia</taxon>
        <taxon>Flavobacteriales</taxon>
        <taxon>Weeksellaceae</taxon>
        <taxon>Chryseobacterium group</taxon>
        <taxon>Chryseobacterium</taxon>
    </lineage>
</organism>